<dbReference type="EMBL" id="BK015522">
    <property type="protein sequence ID" value="DAE10894.1"/>
    <property type="molecule type" value="Genomic_DNA"/>
</dbReference>
<proteinExistence type="predicted"/>
<evidence type="ECO:0000256" key="1">
    <source>
        <dbReference type="SAM" id="Phobius"/>
    </source>
</evidence>
<organism evidence="2">
    <name type="scientific">Siphoviridae sp. ctg0K17</name>
    <dbReference type="NCBI Taxonomy" id="2825600"/>
    <lineage>
        <taxon>Viruses</taxon>
        <taxon>Duplodnaviria</taxon>
        <taxon>Heunggongvirae</taxon>
        <taxon>Uroviricota</taxon>
        <taxon>Caudoviricetes</taxon>
    </lineage>
</organism>
<keyword evidence="1" id="KW-0472">Membrane</keyword>
<reference evidence="2" key="1">
    <citation type="journal article" date="2021" name="Proc. Natl. Acad. Sci. U.S.A.">
        <title>A Catalog of Tens of Thousands of Viruses from Human Metagenomes Reveals Hidden Associations with Chronic Diseases.</title>
        <authorList>
            <person name="Tisza M.J."/>
            <person name="Buck C.B."/>
        </authorList>
    </citation>
    <scope>NUCLEOTIDE SEQUENCE</scope>
    <source>
        <strain evidence="2">Ctg0K17</strain>
    </source>
</reference>
<protein>
    <submittedName>
        <fullName evidence="2">Uncharacterized protein</fullName>
    </submittedName>
</protein>
<sequence>MLSPSGIVVLSALLYFIIPRTGYLSMFKMVLFRNTRLRRWVLYVVNKNITYYCFYFSQSIIVYHSL</sequence>
<evidence type="ECO:0000313" key="2">
    <source>
        <dbReference type="EMBL" id="DAE10894.1"/>
    </source>
</evidence>
<keyword evidence="1" id="KW-1133">Transmembrane helix</keyword>
<accession>A0A8S5PUZ7</accession>
<keyword evidence="1" id="KW-0812">Transmembrane</keyword>
<name>A0A8S5PUZ7_9CAUD</name>
<feature type="transmembrane region" description="Helical" evidence="1">
    <location>
        <begin position="6"/>
        <end position="31"/>
    </location>
</feature>